<evidence type="ECO:0000259" key="9">
    <source>
        <dbReference type="PROSITE" id="PS50853"/>
    </source>
</evidence>
<dbReference type="PANTHER" id="PTHR14131:SF8">
    <property type="entry name" value="ADHESION MOLECULE, PUTATIVE-RELATED"/>
    <property type="match status" value="1"/>
</dbReference>
<keyword evidence="6" id="KW-0325">Glycoprotein</keyword>
<dbReference type="Pfam" id="PF23144">
    <property type="entry name" value="Fn3_PTPRU"/>
    <property type="match status" value="1"/>
</dbReference>
<dbReference type="PANTHER" id="PTHR14131">
    <property type="entry name" value="ANOSMIN"/>
    <property type="match status" value="1"/>
</dbReference>
<dbReference type="PaxDb" id="6945-B7Q134"/>
<feature type="domain" description="Fibronectin type-III" evidence="9">
    <location>
        <begin position="299"/>
        <end position="393"/>
    </location>
</feature>
<name>B7Q134_IXOSC</name>
<dbReference type="EMBL" id="ABJB010831807">
    <property type="status" value="NOT_ANNOTATED_CDS"/>
    <property type="molecule type" value="Genomic_DNA"/>
</dbReference>
<dbReference type="EMBL" id="ABJB010771260">
    <property type="status" value="NOT_ANNOTATED_CDS"/>
    <property type="molecule type" value="Genomic_DNA"/>
</dbReference>
<dbReference type="EMBL" id="ABJB010466231">
    <property type="status" value="NOT_ANNOTATED_CDS"/>
    <property type="molecule type" value="Genomic_DNA"/>
</dbReference>
<dbReference type="PROSITE" id="PS50853">
    <property type="entry name" value="FN3"/>
    <property type="match status" value="6"/>
</dbReference>
<feature type="domain" description="Fibronectin type-III" evidence="9">
    <location>
        <begin position="98"/>
        <end position="192"/>
    </location>
</feature>
<dbReference type="InParanoid" id="B7Q134"/>
<keyword evidence="2 8" id="KW-0812">Transmembrane</keyword>
<dbReference type="EMBL" id="ABJB010793362">
    <property type="status" value="NOT_ANNOTATED_CDS"/>
    <property type="molecule type" value="Genomic_DNA"/>
</dbReference>
<dbReference type="EMBL" id="ABJB010330229">
    <property type="status" value="NOT_ANNOTATED_CDS"/>
    <property type="molecule type" value="Genomic_DNA"/>
</dbReference>
<dbReference type="EMBL" id="ABJB010336538">
    <property type="status" value="NOT_ANNOTATED_CDS"/>
    <property type="molecule type" value="Genomic_DNA"/>
</dbReference>
<dbReference type="Proteomes" id="UP000001555">
    <property type="component" value="Unassembled WGS sequence"/>
</dbReference>
<dbReference type="EMBL" id="DS835801">
    <property type="protein sequence ID" value="EEC12556.1"/>
    <property type="molecule type" value="Genomic_DNA"/>
</dbReference>
<dbReference type="InterPro" id="IPR057598">
    <property type="entry name" value="Fn3_PTPRU"/>
</dbReference>
<dbReference type="Gene3D" id="2.60.40.10">
    <property type="entry name" value="Immunoglobulins"/>
    <property type="match status" value="6"/>
</dbReference>
<dbReference type="GO" id="GO:0050254">
    <property type="term" value="F:rhodopsin kinase activity"/>
    <property type="evidence" value="ECO:0007669"/>
    <property type="project" value="UniProtKB-EC"/>
</dbReference>
<dbReference type="InterPro" id="IPR003961">
    <property type="entry name" value="FN3_dom"/>
</dbReference>
<accession>B7Q134</accession>
<gene>
    <name evidence="10" type="ORF">IscW_ISCW010030</name>
</gene>
<dbReference type="SMART" id="SM00060">
    <property type="entry name" value="FN3"/>
    <property type="match status" value="5"/>
</dbReference>
<dbReference type="EMBL" id="ABJB010455732">
    <property type="status" value="NOT_ANNOTATED_CDS"/>
    <property type="molecule type" value="Genomic_DNA"/>
</dbReference>
<dbReference type="VEuPathDB" id="VectorBase:ISCW010030"/>
<feature type="domain" description="Fibronectin type-III" evidence="9">
    <location>
        <begin position="499"/>
        <end position="593"/>
    </location>
</feature>
<dbReference type="EMBL" id="ABJB010192551">
    <property type="status" value="NOT_ANNOTATED_CDS"/>
    <property type="molecule type" value="Genomic_DNA"/>
</dbReference>
<protein>
    <submittedName>
        <fullName evidence="10 11">Cell adhesion molecule, putative</fullName>
        <ecNumber evidence="10">2.7.11.14</ecNumber>
    </submittedName>
</protein>
<keyword evidence="5 8" id="KW-0472">Membrane</keyword>
<dbReference type="CDD" id="cd00063">
    <property type="entry name" value="FN3"/>
    <property type="match status" value="6"/>
</dbReference>
<dbReference type="AlphaFoldDB" id="B7Q134"/>
<feature type="transmembrane region" description="Helical" evidence="8">
    <location>
        <begin position="676"/>
        <end position="700"/>
    </location>
</feature>
<evidence type="ECO:0000256" key="7">
    <source>
        <dbReference type="SAM" id="MobiDB-lite"/>
    </source>
</evidence>
<evidence type="ECO:0000256" key="6">
    <source>
        <dbReference type="ARBA" id="ARBA00023180"/>
    </source>
</evidence>
<feature type="region of interest" description="Disordered" evidence="7">
    <location>
        <begin position="705"/>
        <end position="729"/>
    </location>
</feature>
<dbReference type="EnsemblMetazoa" id="ISCW010030-RA">
    <property type="protein sequence ID" value="ISCW010030-PA"/>
    <property type="gene ID" value="ISCW010030"/>
</dbReference>
<evidence type="ECO:0000256" key="3">
    <source>
        <dbReference type="ARBA" id="ARBA00022729"/>
    </source>
</evidence>
<keyword evidence="12" id="KW-1185">Reference proteome</keyword>
<evidence type="ECO:0000256" key="4">
    <source>
        <dbReference type="ARBA" id="ARBA00022989"/>
    </source>
</evidence>
<dbReference type="InterPro" id="IPR042447">
    <property type="entry name" value="Anosmin-1"/>
</dbReference>
<proteinExistence type="predicted"/>
<sequence>MTRSFARQASFTWLPPATPNGRIREYGVAYRPLRLVLPCSPIEQTENNLIVPISSQRVNLEGLHPYTVYAISVHAVTVKPGPEFSTNFTTEQAVPEGTPTALNYSKGTGEEHVIFWGPVPCELANGVVRRYYLELDSADPWESRLLNHTTGDMRLGFSDLLPYTRYRAKVFAENDAGRSEVAAELNFTTSPAAPSEVRQLQVTRSFARQATFTWLPPATPNGRIREYGVAYRPLRPVLPCSPIEQTENNLIVPMSSQRVNLEELHPYTVYTISVHAVTVEPGPEITTNFTTEQAVPEGTSTALNYSKTTGDEYVIFWGPVPCELANGVVRRYYVELDSPDPWESRLLNHTTGDMRLVFSDLLPFTRYRAKVFAENDAGRSQVAAELNFTTSPAAPSEVRQLQMTRRFARQASFTWLPPATPNGRIREYGVAYRPLRLGLPCSPIEQAETKLIVPISSQRVNLEELHPYTVYMISIHAVTVKPGPELTTNFTTEQDAPPPPRNLTAHQLSRTTLSLSWYPPYPPHGVLERYQIKFRTKGIRNNSALLNVDQYKCSSENSDLERHCFTVTNLLPVTIYRFSGVEEPVVPVNFSDAQEMQLGYYTAAMFSPEELREQSDFVLGAGNVVGGFENPPLTESTPYRIGLLVASNFSDEVRYGYRLSEPVVVGKTDGTSEISIVLAGVLALLVLLALMSAALICFCIRRRSGPGSPRKRGPQDSLSRLSKRSYYII</sequence>
<evidence type="ECO:0000313" key="11">
    <source>
        <dbReference type="EnsemblMetazoa" id="ISCW010030-PA"/>
    </source>
</evidence>
<evidence type="ECO:0000313" key="12">
    <source>
        <dbReference type="Proteomes" id="UP000001555"/>
    </source>
</evidence>
<keyword evidence="4 8" id="KW-1133">Transmembrane helix</keyword>
<evidence type="ECO:0000256" key="1">
    <source>
        <dbReference type="ARBA" id="ARBA00004479"/>
    </source>
</evidence>
<keyword evidence="10" id="KW-0808">Transferase</keyword>
<dbReference type="OrthoDB" id="6490717at2759"/>
<dbReference type="EC" id="2.7.11.14" evidence="10"/>
<feature type="domain" description="Fibronectin type-III" evidence="9">
    <location>
        <begin position="1"/>
        <end position="97"/>
    </location>
</feature>
<evidence type="ECO:0000256" key="2">
    <source>
        <dbReference type="ARBA" id="ARBA00022692"/>
    </source>
</evidence>
<dbReference type="SUPFAM" id="SSF49265">
    <property type="entry name" value="Fibronectin type III"/>
    <property type="match status" value="4"/>
</dbReference>
<dbReference type="VEuPathDB" id="VectorBase:ISCI010030"/>
<evidence type="ECO:0000313" key="10">
    <source>
        <dbReference type="EMBL" id="EEC12556.1"/>
    </source>
</evidence>
<reference evidence="10 12" key="1">
    <citation type="submission" date="2008-03" db="EMBL/GenBank/DDBJ databases">
        <title>Annotation of Ixodes scapularis.</title>
        <authorList>
            <consortium name="Ixodes scapularis Genome Project Consortium"/>
            <person name="Caler E."/>
            <person name="Hannick L.I."/>
            <person name="Bidwell S."/>
            <person name="Joardar V."/>
            <person name="Thiagarajan M."/>
            <person name="Amedeo P."/>
            <person name="Galinsky K.J."/>
            <person name="Schobel S."/>
            <person name="Inman J."/>
            <person name="Hostetler J."/>
            <person name="Miller J."/>
            <person name="Hammond M."/>
            <person name="Megy K."/>
            <person name="Lawson D."/>
            <person name="Kodira C."/>
            <person name="Sutton G."/>
            <person name="Meyer J."/>
            <person name="Hill C.A."/>
            <person name="Birren B."/>
            <person name="Nene V."/>
            <person name="Collins F."/>
            <person name="Alarcon-Chaidez F."/>
            <person name="Wikel S."/>
            <person name="Strausberg R."/>
        </authorList>
    </citation>
    <scope>NUCLEOTIDE SEQUENCE [LARGE SCALE GENOMIC DNA]</scope>
    <source>
        <strain evidence="12">Wikel</strain>
        <strain evidence="10">Wikel colony</strain>
    </source>
</reference>
<reference evidence="11" key="2">
    <citation type="submission" date="2020-05" db="UniProtKB">
        <authorList>
            <consortium name="EnsemblMetazoa"/>
        </authorList>
    </citation>
    <scope>IDENTIFICATION</scope>
    <source>
        <strain evidence="11">wikel</strain>
    </source>
</reference>
<organism>
    <name type="scientific">Ixodes scapularis</name>
    <name type="common">Black-legged tick</name>
    <name type="synonym">Deer tick</name>
    <dbReference type="NCBI Taxonomy" id="6945"/>
    <lineage>
        <taxon>Eukaryota</taxon>
        <taxon>Metazoa</taxon>
        <taxon>Ecdysozoa</taxon>
        <taxon>Arthropoda</taxon>
        <taxon>Chelicerata</taxon>
        <taxon>Arachnida</taxon>
        <taxon>Acari</taxon>
        <taxon>Parasitiformes</taxon>
        <taxon>Ixodida</taxon>
        <taxon>Ixodoidea</taxon>
        <taxon>Ixodidae</taxon>
        <taxon>Ixodinae</taxon>
        <taxon>Ixodes</taxon>
    </lineage>
</organism>
<evidence type="ECO:0000256" key="5">
    <source>
        <dbReference type="ARBA" id="ARBA00023136"/>
    </source>
</evidence>
<evidence type="ECO:0000256" key="8">
    <source>
        <dbReference type="SAM" id="Phobius"/>
    </source>
</evidence>
<dbReference type="InterPro" id="IPR036116">
    <property type="entry name" value="FN3_sf"/>
</dbReference>
<dbReference type="EMBL" id="ABJB010898642">
    <property type="status" value="NOT_ANNOTATED_CDS"/>
    <property type="molecule type" value="Genomic_DNA"/>
</dbReference>
<dbReference type="HOGENOM" id="CLU_380043_0_0_1"/>
<feature type="domain" description="Fibronectin type-III" evidence="9">
    <location>
        <begin position="193"/>
        <end position="294"/>
    </location>
</feature>
<dbReference type="GO" id="GO:0016020">
    <property type="term" value="C:membrane"/>
    <property type="evidence" value="ECO:0007669"/>
    <property type="project" value="UniProtKB-SubCell"/>
</dbReference>
<comment type="subcellular location">
    <subcellularLocation>
        <location evidence="1">Membrane</location>
        <topology evidence="1">Single-pass type I membrane protein</topology>
    </subcellularLocation>
</comment>
<keyword evidence="3" id="KW-0732">Signal</keyword>
<dbReference type="Pfam" id="PF00041">
    <property type="entry name" value="fn3"/>
    <property type="match status" value="4"/>
</dbReference>
<feature type="domain" description="Fibronectin type-III" evidence="9">
    <location>
        <begin position="394"/>
        <end position="495"/>
    </location>
</feature>
<dbReference type="InterPro" id="IPR013783">
    <property type="entry name" value="Ig-like_fold"/>
</dbReference>
<dbReference type="EMBL" id="ABJB010432804">
    <property type="status" value="NOT_ANNOTATED_CDS"/>
    <property type="molecule type" value="Genomic_DNA"/>
</dbReference>
<dbReference type="VEuPathDB" id="VectorBase:ISCP_020288"/>